<dbReference type="Pfam" id="PF05930">
    <property type="entry name" value="Phage_AlpA"/>
    <property type="match status" value="1"/>
</dbReference>
<gene>
    <name evidence="1" type="ORF">SAMN05443245_1370</name>
</gene>
<protein>
    <submittedName>
        <fullName evidence="1">Prophage CP4-57 regulatory protein (AlpA)</fullName>
    </submittedName>
</protein>
<keyword evidence="2" id="KW-1185">Reference proteome</keyword>
<accession>A0A1H1AWP8</accession>
<evidence type="ECO:0000313" key="1">
    <source>
        <dbReference type="EMBL" id="SDQ43586.1"/>
    </source>
</evidence>
<organism evidence="1 2">
    <name type="scientific">Paraburkholderia fungorum</name>
    <dbReference type="NCBI Taxonomy" id="134537"/>
    <lineage>
        <taxon>Bacteria</taxon>
        <taxon>Pseudomonadati</taxon>
        <taxon>Pseudomonadota</taxon>
        <taxon>Betaproteobacteria</taxon>
        <taxon>Burkholderiales</taxon>
        <taxon>Burkholderiaceae</taxon>
        <taxon>Paraburkholderia</taxon>
    </lineage>
</organism>
<proteinExistence type="predicted"/>
<dbReference type="Proteomes" id="UP000183487">
    <property type="component" value="Unassembled WGS sequence"/>
</dbReference>
<evidence type="ECO:0000313" key="2">
    <source>
        <dbReference type="Proteomes" id="UP000183487"/>
    </source>
</evidence>
<dbReference type="InterPro" id="IPR010260">
    <property type="entry name" value="AlpA"/>
</dbReference>
<reference evidence="2" key="1">
    <citation type="submission" date="2016-10" db="EMBL/GenBank/DDBJ databases">
        <authorList>
            <person name="Varghese N."/>
        </authorList>
    </citation>
    <scope>NUCLEOTIDE SEQUENCE [LARGE SCALE GENOMIC DNA]</scope>
    <source>
        <strain evidence="2">GAS106B</strain>
    </source>
</reference>
<dbReference type="RefSeq" id="WP_074763596.1">
    <property type="nucleotide sequence ID" value="NZ_FNKP01000001.1"/>
</dbReference>
<name>A0A1H1AWP8_9BURK</name>
<dbReference type="Gene3D" id="1.10.238.160">
    <property type="match status" value="1"/>
</dbReference>
<dbReference type="OrthoDB" id="8455288at2"/>
<dbReference type="AlphaFoldDB" id="A0A1H1AWP8"/>
<dbReference type="EMBL" id="FNKP01000001">
    <property type="protein sequence ID" value="SDQ43586.1"/>
    <property type="molecule type" value="Genomic_DNA"/>
</dbReference>
<sequence>MADQTIPIRIPRYRVSQITGLQRSALYERIARGEFPKPVAIDSAAVRSIEAEAEVEVEVEAEVEVEVEVEVVAWVQQQIDTSRKHAARGKSDERRKPA</sequence>